<reference evidence="2 3" key="1">
    <citation type="journal article" date="2014" name="Genome Biol. Evol.">
        <title>The secreted proteins of Achlya hypogyna and Thraustotheca clavata identify the ancestral oomycete secretome and reveal gene acquisitions by horizontal gene transfer.</title>
        <authorList>
            <person name="Misner I."/>
            <person name="Blouin N."/>
            <person name="Leonard G."/>
            <person name="Richards T.A."/>
            <person name="Lane C.E."/>
        </authorList>
    </citation>
    <scope>NUCLEOTIDE SEQUENCE [LARGE SCALE GENOMIC DNA]</scope>
    <source>
        <strain evidence="2 3">ATCC 34112</strain>
    </source>
</reference>
<dbReference type="GO" id="GO:0031267">
    <property type="term" value="F:small GTPase binding"/>
    <property type="evidence" value="ECO:0007669"/>
    <property type="project" value="TreeGrafter"/>
</dbReference>
<name>A0A1V9ZD26_9STRA</name>
<dbReference type="InterPro" id="IPR000195">
    <property type="entry name" value="Rab-GAP-TBC_dom"/>
</dbReference>
<dbReference type="Gene3D" id="1.10.8.270">
    <property type="entry name" value="putative rabgap domain of human tbc1 domain family member 14 like domains"/>
    <property type="match status" value="1"/>
</dbReference>
<dbReference type="AlphaFoldDB" id="A0A1V9ZD26"/>
<evidence type="ECO:0000313" key="2">
    <source>
        <dbReference type="EMBL" id="OQR95905.1"/>
    </source>
</evidence>
<dbReference type="STRING" id="74557.A0A1V9ZD26"/>
<organism evidence="2 3">
    <name type="scientific">Thraustotheca clavata</name>
    <dbReference type="NCBI Taxonomy" id="74557"/>
    <lineage>
        <taxon>Eukaryota</taxon>
        <taxon>Sar</taxon>
        <taxon>Stramenopiles</taxon>
        <taxon>Oomycota</taxon>
        <taxon>Saprolegniomycetes</taxon>
        <taxon>Saprolegniales</taxon>
        <taxon>Achlyaceae</taxon>
        <taxon>Thraustotheca</taxon>
    </lineage>
</organism>
<dbReference type="Pfam" id="PF00566">
    <property type="entry name" value="RabGAP-TBC"/>
    <property type="match status" value="1"/>
</dbReference>
<evidence type="ECO:0000313" key="3">
    <source>
        <dbReference type="Proteomes" id="UP000243217"/>
    </source>
</evidence>
<dbReference type="PANTHER" id="PTHR47219:SF9">
    <property type="entry name" value="GTPASE ACTIVATING PROTEIN AND CENTROSOME-ASSOCIATED, ISOFORM B"/>
    <property type="match status" value="1"/>
</dbReference>
<dbReference type="PROSITE" id="PS50086">
    <property type="entry name" value="TBC_RABGAP"/>
    <property type="match status" value="1"/>
</dbReference>
<comment type="caution">
    <text evidence="2">The sequence shown here is derived from an EMBL/GenBank/DDBJ whole genome shotgun (WGS) entry which is preliminary data.</text>
</comment>
<dbReference type="InterPro" id="IPR035969">
    <property type="entry name" value="Rab-GAP_TBC_sf"/>
</dbReference>
<gene>
    <name evidence="2" type="ORF">THRCLA_07471</name>
</gene>
<sequence>MRAVAVRESNMKKFERLKENEGIERRLDGFVSNQQSNEPKQSFESLKSTKIKASKEHFVAMILISQGWITPQDTLYLTILSCKKQCRRLRDGIPAQLRASWWINLAWKDQTLVSHDSSIFFHELLEDQCNIIPHLAHTGVEGEIRRDLFRTFPQEVYFDASTTQPGHIQLANILMALSKYFPDIGYCQGMNYVVGKLLLLWYQDYQQQQLTLDHEEEIFWVVAGIIKNHQLHSLWAPSMPGYLQLFDLFTNETTRLRKHIFALQKLMAQFLPQLASHLRQIGMHAGYFATQWFATLFSRVLSLDAFATVWNLFLVDGFKLLFRLALLLLSYMQLDLLQ</sequence>
<dbReference type="SMART" id="SM00164">
    <property type="entry name" value="TBC"/>
    <property type="match status" value="1"/>
</dbReference>
<feature type="domain" description="Rab-GAP TBC" evidence="1">
    <location>
        <begin position="92"/>
        <end position="317"/>
    </location>
</feature>
<dbReference type="PANTHER" id="PTHR47219">
    <property type="entry name" value="RAB GTPASE-ACTIVATING PROTEIN 1-LIKE"/>
    <property type="match status" value="1"/>
</dbReference>
<dbReference type="EMBL" id="JNBS01002010">
    <property type="protein sequence ID" value="OQR95905.1"/>
    <property type="molecule type" value="Genomic_DNA"/>
</dbReference>
<dbReference type="Gene3D" id="1.10.472.80">
    <property type="entry name" value="Ypt/Rab-GAP domain of gyp1p, domain 3"/>
    <property type="match status" value="1"/>
</dbReference>
<dbReference type="SUPFAM" id="SSF47923">
    <property type="entry name" value="Ypt/Rab-GAP domain of gyp1p"/>
    <property type="match status" value="2"/>
</dbReference>
<accession>A0A1V9ZD26</accession>
<dbReference type="GO" id="GO:0005096">
    <property type="term" value="F:GTPase activator activity"/>
    <property type="evidence" value="ECO:0007669"/>
    <property type="project" value="TreeGrafter"/>
</dbReference>
<evidence type="ECO:0000259" key="1">
    <source>
        <dbReference type="PROSITE" id="PS50086"/>
    </source>
</evidence>
<dbReference type="OrthoDB" id="159449at2759"/>
<feature type="non-terminal residue" evidence="2">
    <location>
        <position position="338"/>
    </location>
</feature>
<dbReference type="InterPro" id="IPR050302">
    <property type="entry name" value="Rab_GAP_TBC_domain"/>
</dbReference>
<protein>
    <recommendedName>
        <fullName evidence="1">Rab-GAP TBC domain-containing protein</fullName>
    </recommendedName>
</protein>
<proteinExistence type="predicted"/>
<keyword evidence="3" id="KW-1185">Reference proteome</keyword>
<dbReference type="Proteomes" id="UP000243217">
    <property type="component" value="Unassembled WGS sequence"/>
</dbReference>